<dbReference type="GO" id="GO:0006508">
    <property type="term" value="P:proteolysis"/>
    <property type="evidence" value="ECO:0007669"/>
    <property type="project" value="InterPro"/>
</dbReference>
<accession>A0A9N9NWF2</accession>
<dbReference type="AlphaFoldDB" id="A0A9N9NWF2"/>
<dbReference type="OrthoDB" id="27214at2759"/>
<keyword evidence="3" id="KW-1185">Reference proteome</keyword>
<dbReference type="Gene3D" id="3.90.226.10">
    <property type="entry name" value="2-enoyl-CoA Hydratase, Chain A, domain 1"/>
    <property type="match status" value="1"/>
</dbReference>
<evidence type="ECO:0000313" key="2">
    <source>
        <dbReference type="EMBL" id="CAG8763105.1"/>
    </source>
</evidence>
<feature type="domain" description="Tail specific protease" evidence="1">
    <location>
        <begin position="237"/>
        <end position="398"/>
    </location>
</feature>
<evidence type="ECO:0000259" key="1">
    <source>
        <dbReference type="Pfam" id="PF03572"/>
    </source>
</evidence>
<sequence length="503" mass="56633">AYFVPRSEVKDGCTRLAKNLESPSYEDVKACYEGIKYDDKRAKQLIDVTEGIMSNFYPFLDQAKENPENGFSFEPIDLKKELNSLRHRNYKSDFEFIIMEDDLEPSNKGCEVIEINGQDALKVIKKFANESVVGSRDLGVRFNLALTSLSKQFDSWSSAKGTDQFVNRRDLPETPTITYTLSCSGKKRPLVRKWSVFSVGVNDFKDTKSYFEQNCLPNQDNPRVEPGEEVDVRLIGDIGIARIGTFSFGTQKLLDMKKGLQYLSNKAKKLVIDLSNNEGGFVGSAQVICALLLPSNGFFPDDVKITNITKQMLNPGGLLDISDDISFPSGKKFSSIKDFIGNNFIERGNTTSRYSNKFTFQLDNELLDIIKDKPKLKWTKHNTIILTNGFCGSACAQTAQYLVEIGEFPTVAVGGFYKTPLSYSSFVGGEVLSYDSQSIKINGIPDFPLSGELQFTATESYSVNEPNKVLDFLYRPAKYRIYYNDQNARDPRILWNEAAKFLD</sequence>
<comment type="caution">
    <text evidence="2">The sequence shown here is derived from an EMBL/GenBank/DDBJ whole genome shotgun (WGS) entry which is preliminary data.</text>
</comment>
<dbReference type="InterPro" id="IPR029045">
    <property type="entry name" value="ClpP/crotonase-like_dom_sf"/>
</dbReference>
<dbReference type="Proteomes" id="UP000789759">
    <property type="component" value="Unassembled WGS sequence"/>
</dbReference>
<evidence type="ECO:0000313" key="3">
    <source>
        <dbReference type="Proteomes" id="UP000789759"/>
    </source>
</evidence>
<reference evidence="2" key="1">
    <citation type="submission" date="2021-06" db="EMBL/GenBank/DDBJ databases">
        <authorList>
            <person name="Kallberg Y."/>
            <person name="Tangrot J."/>
            <person name="Rosling A."/>
        </authorList>
    </citation>
    <scope>NUCLEOTIDE SEQUENCE</scope>
    <source>
        <strain evidence="2">FL966</strain>
    </source>
</reference>
<gene>
    <name evidence="2" type="ORF">CPELLU_LOCUS15436</name>
</gene>
<dbReference type="SUPFAM" id="SSF52096">
    <property type="entry name" value="ClpP/crotonase"/>
    <property type="match status" value="1"/>
</dbReference>
<dbReference type="InterPro" id="IPR052766">
    <property type="entry name" value="S41A_metabolite_peptidase"/>
</dbReference>
<dbReference type="EMBL" id="CAJVQA010020335">
    <property type="protein sequence ID" value="CAG8763105.1"/>
    <property type="molecule type" value="Genomic_DNA"/>
</dbReference>
<feature type="non-terminal residue" evidence="2">
    <location>
        <position position="1"/>
    </location>
</feature>
<dbReference type="Pfam" id="PF03572">
    <property type="entry name" value="Peptidase_S41"/>
    <property type="match status" value="1"/>
</dbReference>
<dbReference type="GO" id="GO:0008236">
    <property type="term" value="F:serine-type peptidase activity"/>
    <property type="evidence" value="ECO:0007669"/>
    <property type="project" value="InterPro"/>
</dbReference>
<name>A0A9N9NWF2_9GLOM</name>
<proteinExistence type="predicted"/>
<dbReference type="PANTHER" id="PTHR37049:SF4">
    <property type="entry name" value="RHODANESE DOMAIN-CONTAINING PROTEIN"/>
    <property type="match status" value="1"/>
</dbReference>
<dbReference type="InterPro" id="IPR005151">
    <property type="entry name" value="Tail-specific_protease"/>
</dbReference>
<organism evidence="2 3">
    <name type="scientific">Cetraspora pellucida</name>
    <dbReference type="NCBI Taxonomy" id="1433469"/>
    <lineage>
        <taxon>Eukaryota</taxon>
        <taxon>Fungi</taxon>
        <taxon>Fungi incertae sedis</taxon>
        <taxon>Mucoromycota</taxon>
        <taxon>Glomeromycotina</taxon>
        <taxon>Glomeromycetes</taxon>
        <taxon>Diversisporales</taxon>
        <taxon>Gigasporaceae</taxon>
        <taxon>Cetraspora</taxon>
    </lineage>
</organism>
<dbReference type="PANTHER" id="PTHR37049">
    <property type="entry name" value="PEPTIDASE S41 FAMILY PROTEIN"/>
    <property type="match status" value="1"/>
</dbReference>
<protein>
    <submittedName>
        <fullName evidence="2">20882_t:CDS:1</fullName>
    </submittedName>
</protein>